<feature type="transmembrane region" description="Helical" evidence="2">
    <location>
        <begin position="601"/>
        <end position="622"/>
    </location>
</feature>
<feature type="region of interest" description="Disordered" evidence="1">
    <location>
        <begin position="1"/>
        <end position="51"/>
    </location>
</feature>
<dbReference type="PANTHER" id="PTHR38937:SF2">
    <property type="entry name" value="MEMBRANE PROTEIN OF ER BODY-LIKE PROTEIN ISOFORM X1"/>
    <property type="match status" value="1"/>
</dbReference>
<evidence type="ECO:0000256" key="2">
    <source>
        <dbReference type="SAM" id="Phobius"/>
    </source>
</evidence>
<feature type="region of interest" description="Disordered" evidence="1">
    <location>
        <begin position="445"/>
        <end position="473"/>
    </location>
</feature>
<comment type="caution">
    <text evidence="3">The sequence shown here is derived from an EMBL/GenBank/DDBJ whole genome shotgun (WGS) entry which is preliminary data.</text>
</comment>
<feature type="transmembrane region" description="Helical" evidence="2">
    <location>
        <begin position="515"/>
        <end position="533"/>
    </location>
</feature>
<dbReference type="InterPro" id="IPR052843">
    <property type="entry name" value="ER_body_metal_sequester"/>
</dbReference>
<evidence type="ECO:0000256" key="1">
    <source>
        <dbReference type="SAM" id="MobiDB-lite"/>
    </source>
</evidence>
<keyword evidence="2" id="KW-0812">Transmembrane</keyword>
<accession>A0AAW2SBK2</accession>
<name>A0AAW2SBK2_9LAMI</name>
<feature type="compositionally biased region" description="Basic and acidic residues" evidence="1">
    <location>
        <begin position="445"/>
        <end position="462"/>
    </location>
</feature>
<feature type="transmembrane region" description="Helical" evidence="2">
    <location>
        <begin position="634"/>
        <end position="653"/>
    </location>
</feature>
<feature type="transmembrane region" description="Helical" evidence="2">
    <location>
        <begin position="565"/>
        <end position="589"/>
    </location>
</feature>
<sequence>MMEVMHPPMLEEQLAEQPPSWQPAETATATGDSTGSSSSSSSSSSSDENIDVSEKSVHFDKNEGMWKCHHCIWTYKIGNSWVDHVHQKSFNHGTRGQYHTPVVSFRRNLRVEDLDIPELINTVINNQNVGDLKDKIVSGLNVPKLVPTSREEEEIIGTSTGRVKEKVKIDIEEESDEEVIELEFERAVEKVHTHTAYCPNCSSQITKVILRRKIRGNRTRSAGDGDGHHHDKPDELLGCLACFSIFIPSGNRLNPFRIFGGKGKQESPQTVQEQPASGASLSAVESPQTVREQPASGTSLSAVAGGSANAGGSTTVTQGGFDLFWMFKKRGEKDSTQESKGKEQIKHDVGSKNEEEYLNDESGEMLPVSSSHAPLLHGRLSSTHETNDENNGNLDKSTGALPGFSLRVPLLHGLSATDDKSKDDKNGSGGDVAIDIKDEIGAHTQMPEEERPVETRTERGRETNVSSGRRTEAISGAGRSRSLEILKCIVYGGLLEMIASMSIVSSAAASDATTLNTIAIGLATVASGLLVFGQNLMDLKNNNSGGDSNQSTDKYQELLGRRGHFLFHATFAILSFILFGLVPPVIYGFAFRESDNKDYKILAVAAVSLTCVFVLAIAKAYVKHAEKFTDYVKTILYYITMAISVSGVAYAAGDLCQMLMDRLGWFNFQPTPAAPSFVPDMISATPAWASY</sequence>
<keyword evidence="2" id="KW-1133">Transmembrane helix</keyword>
<feature type="compositionally biased region" description="Basic and acidic residues" evidence="1">
    <location>
        <begin position="332"/>
        <end position="355"/>
    </location>
</feature>
<protein>
    <submittedName>
        <fullName evidence="3">Membrane protein of ER body-like protein</fullName>
    </submittedName>
</protein>
<feature type="compositionally biased region" description="Low complexity" evidence="1">
    <location>
        <begin position="299"/>
        <end position="313"/>
    </location>
</feature>
<reference evidence="3" key="1">
    <citation type="submission" date="2020-06" db="EMBL/GenBank/DDBJ databases">
        <authorList>
            <person name="Li T."/>
            <person name="Hu X."/>
            <person name="Zhang T."/>
            <person name="Song X."/>
            <person name="Zhang H."/>
            <person name="Dai N."/>
            <person name="Sheng W."/>
            <person name="Hou X."/>
            <person name="Wei L."/>
        </authorList>
    </citation>
    <scope>NUCLEOTIDE SEQUENCE</scope>
    <source>
        <strain evidence="3">KEN8</strain>
        <tissue evidence="3">Leaf</tissue>
    </source>
</reference>
<keyword evidence="2" id="KW-0472">Membrane</keyword>
<feature type="compositionally biased region" description="Polar residues" evidence="1">
    <location>
        <begin position="266"/>
        <end position="298"/>
    </location>
</feature>
<dbReference type="AlphaFoldDB" id="A0AAW2SBK2"/>
<feature type="region of interest" description="Disordered" evidence="1">
    <location>
        <begin position="332"/>
        <end position="370"/>
    </location>
</feature>
<organism evidence="3">
    <name type="scientific">Sesamum calycinum</name>
    <dbReference type="NCBI Taxonomy" id="2727403"/>
    <lineage>
        <taxon>Eukaryota</taxon>
        <taxon>Viridiplantae</taxon>
        <taxon>Streptophyta</taxon>
        <taxon>Embryophyta</taxon>
        <taxon>Tracheophyta</taxon>
        <taxon>Spermatophyta</taxon>
        <taxon>Magnoliopsida</taxon>
        <taxon>eudicotyledons</taxon>
        <taxon>Gunneridae</taxon>
        <taxon>Pentapetalae</taxon>
        <taxon>asterids</taxon>
        <taxon>lamiids</taxon>
        <taxon>Lamiales</taxon>
        <taxon>Pedaliaceae</taxon>
        <taxon>Sesamum</taxon>
    </lineage>
</organism>
<dbReference type="PANTHER" id="PTHR38937">
    <property type="entry name" value="MEMBRANE PROTEIN OF ER BODY-LIKE PROTEIN"/>
    <property type="match status" value="1"/>
</dbReference>
<dbReference type="EMBL" id="JACGWM010000002">
    <property type="protein sequence ID" value="KAL0389871.1"/>
    <property type="molecule type" value="Genomic_DNA"/>
</dbReference>
<proteinExistence type="predicted"/>
<feature type="region of interest" description="Disordered" evidence="1">
    <location>
        <begin position="258"/>
        <end position="313"/>
    </location>
</feature>
<evidence type="ECO:0000313" key="3">
    <source>
        <dbReference type="EMBL" id="KAL0389871.1"/>
    </source>
</evidence>
<reference evidence="3" key="2">
    <citation type="journal article" date="2024" name="Plant">
        <title>Genomic evolution and insights into agronomic trait innovations of Sesamum species.</title>
        <authorList>
            <person name="Miao H."/>
            <person name="Wang L."/>
            <person name="Qu L."/>
            <person name="Liu H."/>
            <person name="Sun Y."/>
            <person name="Le M."/>
            <person name="Wang Q."/>
            <person name="Wei S."/>
            <person name="Zheng Y."/>
            <person name="Lin W."/>
            <person name="Duan Y."/>
            <person name="Cao H."/>
            <person name="Xiong S."/>
            <person name="Wang X."/>
            <person name="Wei L."/>
            <person name="Li C."/>
            <person name="Ma Q."/>
            <person name="Ju M."/>
            <person name="Zhao R."/>
            <person name="Li G."/>
            <person name="Mu C."/>
            <person name="Tian Q."/>
            <person name="Mei H."/>
            <person name="Zhang T."/>
            <person name="Gao T."/>
            <person name="Zhang H."/>
        </authorList>
    </citation>
    <scope>NUCLEOTIDE SEQUENCE</scope>
    <source>
        <strain evidence="3">KEN8</strain>
    </source>
</reference>
<feature type="compositionally biased region" description="Low complexity" evidence="1">
    <location>
        <begin position="26"/>
        <end position="47"/>
    </location>
</feature>
<gene>
    <name evidence="3" type="ORF">Scaly_0344200</name>
</gene>